<proteinExistence type="predicted"/>
<dbReference type="HOGENOM" id="CLU_2735311_0_0_9"/>
<dbReference type="Gene3D" id="1.10.1220.10">
    <property type="entry name" value="Met repressor-like"/>
    <property type="match status" value="1"/>
</dbReference>
<evidence type="ECO:0000313" key="1">
    <source>
        <dbReference type="EMBL" id="EHM43510.1"/>
    </source>
</evidence>
<accession>G9YEU9</accession>
<dbReference type="OrthoDB" id="1624628at2"/>
<dbReference type="RefSeq" id="WP_006789142.1">
    <property type="nucleotide sequence ID" value="NZ_JH417566.1"/>
</dbReference>
<name>G9YEU9_9FIRM</name>
<dbReference type="eggNOG" id="COG3077">
    <property type="taxonomic scope" value="Bacteria"/>
</dbReference>
<dbReference type="Proteomes" id="UP000005481">
    <property type="component" value="Unassembled WGS sequence"/>
</dbReference>
<dbReference type="AlphaFoldDB" id="G9YEU9"/>
<dbReference type="EMBL" id="AGCJ01000007">
    <property type="protein sequence ID" value="EHM43510.1"/>
    <property type="molecule type" value="Genomic_DNA"/>
</dbReference>
<gene>
    <name evidence="1" type="ORF">HMPREF0080_00159</name>
</gene>
<keyword evidence="2" id="KW-1185">Reference proteome</keyword>
<organism evidence="1 2">
    <name type="scientific">Anaeroglobus geminatus F0357</name>
    <dbReference type="NCBI Taxonomy" id="861450"/>
    <lineage>
        <taxon>Bacteria</taxon>
        <taxon>Bacillati</taxon>
        <taxon>Bacillota</taxon>
        <taxon>Negativicutes</taxon>
        <taxon>Veillonellales</taxon>
        <taxon>Veillonellaceae</taxon>
        <taxon>Anaeroglobus</taxon>
    </lineage>
</organism>
<sequence>MEVSVDEELRRRAVEIFSQADLTEEEAVILFYKRTVALGKIALPGKREENRKAKRTRMNARFAEWDAF</sequence>
<dbReference type="GO" id="GO:0006355">
    <property type="term" value="P:regulation of DNA-templated transcription"/>
    <property type="evidence" value="ECO:0007669"/>
    <property type="project" value="InterPro"/>
</dbReference>
<evidence type="ECO:0000313" key="2">
    <source>
        <dbReference type="Proteomes" id="UP000005481"/>
    </source>
</evidence>
<protein>
    <submittedName>
        <fullName evidence="1">Toxin-antitoxin system, antitoxin component, ribbon-helix-helix domain protein</fullName>
    </submittedName>
</protein>
<dbReference type="STRING" id="861450.HMPREF0080_00159"/>
<comment type="caution">
    <text evidence="1">The sequence shown here is derived from an EMBL/GenBank/DDBJ whole genome shotgun (WGS) entry which is preliminary data.</text>
</comment>
<reference evidence="1 2" key="1">
    <citation type="submission" date="2011-08" db="EMBL/GenBank/DDBJ databases">
        <authorList>
            <person name="Weinstock G."/>
            <person name="Sodergren E."/>
            <person name="Clifton S."/>
            <person name="Fulton L."/>
            <person name="Fulton B."/>
            <person name="Courtney L."/>
            <person name="Fronick C."/>
            <person name="Harrison M."/>
            <person name="Strong C."/>
            <person name="Farmer C."/>
            <person name="Delahaunty K."/>
            <person name="Markovic C."/>
            <person name="Hall O."/>
            <person name="Minx P."/>
            <person name="Tomlinson C."/>
            <person name="Mitreva M."/>
            <person name="Hou S."/>
            <person name="Chen J."/>
            <person name="Wollam A."/>
            <person name="Pepin K.H."/>
            <person name="Johnson M."/>
            <person name="Bhonagiri V."/>
            <person name="Zhang X."/>
            <person name="Suruliraj S."/>
            <person name="Warren W."/>
            <person name="Chinwalla A."/>
            <person name="Mardis E.R."/>
            <person name="Wilson R.K."/>
        </authorList>
    </citation>
    <scope>NUCLEOTIDE SEQUENCE [LARGE SCALE GENOMIC DNA]</scope>
    <source>
        <strain evidence="1 2">F0357</strain>
    </source>
</reference>
<dbReference type="InterPro" id="IPR013321">
    <property type="entry name" value="Arc_rbn_hlx_hlx"/>
</dbReference>